<comment type="caution">
    <text evidence="2">The sequence shown here is derived from an EMBL/GenBank/DDBJ whole genome shotgun (WGS) entry which is preliminary data.</text>
</comment>
<feature type="transmembrane region" description="Helical" evidence="1">
    <location>
        <begin position="149"/>
        <end position="175"/>
    </location>
</feature>
<evidence type="ECO:0000313" key="3">
    <source>
        <dbReference type="Proteomes" id="UP000322530"/>
    </source>
</evidence>
<feature type="transmembrane region" description="Helical" evidence="1">
    <location>
        <begin position="219"/>
        <end position="242"/>
    </location>
</feature>
<dbReference type="EMBL" id="BIXY01000051">
    <property type="protein sequence ID" value="GCF09797.1"/>
    <property type="molecule type" value="Genomic_DNA"/>
</dbReference>
<feature type="transmembrane region" description="Helical" evidence="1">
    <location>
        <begin position="104"/>
        <end position="129"/>
    </location>
</feature>
<protein>
    <submittedName>
        <fullName evidence="2">Uncharacterized protein</fullName>
    </submittedName>
</protein>
<keyword evidence="3" id="KW-1185">Reference proteome</keyword>
<sequence>MAQQSIGETRLARSSTSHTLSLYTVVKVRFISALIISLSSLICFLGTSWDIQWHAFVGRDRTLIPPHEMMLSGIGLSGIAALLLVVTETIWARQNRSSTKQVTPFAGLFSAPLGAYIAGYAALNSAVAFPLDTYWHSLYGIDVTLWAPFHVMIISGMALTGLGAAYLFASAANLASRIHAPGSKRTAYAGMVVAFATTLSLFMLLVFNGLQPDYTINLGFISLSLFPCLIGLLVGCILIAAASLLPWQWAATSVFGVSALFVIIDQLAIPPALTLLMQLEQLTFLKEQHATPPQISIVSVSWPLLTIVAAVLIDLVIQRAKKQNWSKRQLLTGLVVATFLCTIPVTVRSPLAVLNLISILGVAGVILSFALGFLGTFMGVQLGQGIGKTMRTLEG</sequence>
<reference evidence="2 3" key="1">
    <citation type="submission" date="2019-01" db="EMBL/GenBank/DDBJ databases">
        <title>Draft genome sequence of Dictyobacter sp. Uno17.</title>
        <authorList>
            <person name="Wang C.M."/>
            <person name="Zheng Y."/>
            <person name="Sakai Y."/>
            <person name="Abe K."/>
            <person name="Yokota A."/>
            <person name="Yabe S."/>
        </authorList>
    </citation>
    <scope>NUCLEOTIDE SEQUENCE [LARGE SCALE GENOMIC DNA]</scope>
    <source>
        <strain evidence="2 3">Uno17</strain>
    </source>
</reference>
<dbReference type="OrthoDB" id="150039at2"/>
<keyword evidence="1" id="KW-0812">Transmembrane</keyword>
<keyword evidence="1" id="KW-1133">Transmembrane helix</keyword>
<dbReference type="Proteomes" id="UP000322530">
    <property type="component" value="Unassembled WGS sequence"/>
</dbReference>
<accession>A0A5A5TEN9</accession>
<feature type="transmembrane region" description="Helical" evidence="1">
    <location>
        <begin position="297"/>
        <end position="317"/>
    </location>
</feature>
<feature type="transmembrane region" description="Helical" evidence="1">
    <location>
        <begin position="69"/>
        <end position="92"/>
    </location>
</feature>
<feature type="transmembrane region" description="Helical" evidence="1">
    <location>
        <begin position="254"/>
        <end position="277"/>
    </location>
</feature>
<name>A0A5A5TEN9_9CHLR</name>
<dbReference type="RefSeq" id="WP_149402711.1">
    <property type="nucleotide sequence ID" value="NZ_BIXY01000051.1"/>
</dbReference>
<dbReference type="AlphaFoldDB" id="A0A5A5TEN9"/>
<feature type="transmembrane region" description="Helical" evidence="1">
    <location>
        <begin position="329"/>
        <end position="347"/>
    </location>
</feature>
<proteinExistence type="predicted"/>
<organism evidence="2 3">
    <name type="scientific">Dictyobacter arantiisoli</name>
    <dbReference type="NCBI Taxonomy" id="2014874"/>
    <lineage>
        <taxon>Bacteria</taxon>
        <taxon>Bacillati</taxon>
        <taxon>Chloroflexota</taxon>
        <taxon>Ktedonobacteria</taxon>
        <taxon>Ktedonobacterales</taxon>
        <taxon>Dictyobacteraceae</taxon>
        <taxon>Dictyobacter</taxon>
    </lineage>
</organism>
<feature type="transmembrane region" description="Helical" evidence="1">
    <location>
        <begin position="353"/>
        <end position="380"/>
    </location>
</feature>
<keyword evidence="1" id="KW-0472">Membrane</keyword>
<evidence type="ECO:0000313" key="2">
    <source>
        <dbReference type="EMBL" id="GCF09797.1"/>
    </source>
</evidence>
<gene>
    <name evidence="2" type="ORF">KDI_33610</name>
</gene>
<evidence type="ECO:0000256" key="1">
    <source>
        <dbReference type="SAM" id="Phobius"/>
    </source>
</evidence>
<feature type="transmembrane region" description="Helical" evidence="1">
    <location>
        <begin position="187"/>
        <end position="207"/>
    </location>
</feature>
<feature type="transmembrane region" description="Helical" evidence="1">
    <location>
        <begin position="30"/>
        <end position="49"/>
    </location>
</feature>